<evidence type="ECO:0000256" key="1">
    <source>
        <dbReference type="SAM" id="MobiDB-lite"/>
    </source>
</evidence>
<proteinExistence type="predicted"/>
<sequence>MPESPGDPENNIAFDAPVPDALSRRPRKKERLDVSRQLRMDRELVVAHIFVADDGGPVRTIINGRHRKPTGRHYMVKGGFRSSPWESMEGEYPFMQLCEVATAVHRFLAQPHRLEMQVVGSAKRWVYFPDARIEVDRAFGEVLLNGVPFDQAVAEWRPHMADGVNMAMLVEVKTDRDRRADESDYKAKLTLTREVYHRLGWGFVTVRQSDIAMHDIAYSVREIGLDHDTSVDAEDVRVAAEYVAAPYADLAGLVRALGGRPVGMAKAAALHVRRVVHIGLDNDLRPDTRVRLVGDGKDLYGVMRR</sequence>
<evidence type="ECO:0000313" key="3">
    <source>
        <dbReference type="Proteomes" id="UP000654108"/>
    </source>
</evidence>
<accession>A0A927IRV7</accession>
<dbReference type="RefSeq" id="WP_191772226.1">
    <property type="nucleotide sequence ID" value="NZ_JACYFU010000001.1"/>
</dbReference>
<evidence type="ECO:0000313" key="2">
    <source>
        <dbReference type="EMBL" id="MBD8064111.1"/>
    </source>
</evidence>
<organism evidence="2 3">
    <name type="scientific">Devosia oryzisoli</name>
    <dbReference type="NCBI Taxonomy" id="2774138"/>
    <lineage>
        <taxon>Bacteria</taxon>
        <taxon>Pseudomonadati</taxon>
        <taxon>Pseudomonadota</taxon>
        <taxon>Alphaproteobacteria</taxon>
        <taxon>Hyphomicrobiales</taxon>
        <taxon>Devosiaceae</taxon>
        <taxon>Devosia</taxon>
    </lineage>
</organism>
<dbReference type="AlphaFoldDB" id="A0A927IRV7"/>
<reference evidence="2" key="1">
    <citation type="submission" date="2020-09" db="EMBL/GenBank/DDBJ databases">
        <title>Genome seq and assembly of Devosia sp.</title>
        <authorList>
            <person name="Chhetri G."/>
        </authorList>
    </citation>
    <scope>NUCLEOTIDE SEQUENCE</scope>
    <source>
        <strain evidence="2">PTR5</strain>
    </source>
</reference>
<evidence type="ECO:0008006" key="4">
    <source>
        <dbReference type="Google" id="ProtNLM"/>
    </source>
</evidence>
<feature type="region of interest" description="Disordered" evidence="1">
    <location>
        <begin position="1"/>
        <end position="33"/>
    </location>
</feature>
<protein>
    <recommendedName>
        <fullName evidence="4">TnsA endonuclease N-terminal domain-containing protein</fullName>
    </recommendedName>
</protein>
<dbReference type="Proteomes" id="UP000654108">
    <property type="component" value="Unassembled WGS sequence"/>
</dbReference>
<gene>
    <name evidence="2" type="ORF">IC608_01295</name>
</gene>
<comment type="caution">
    <text evidence="2">The sequence shown here is derived from an EMBL/GenBank/DDBJ whole genome shotgun (WGS) entry which is preliminary data.</text>
</comment>
<dbReference type="EMBL" id="JACYFU010000001">
    <property type="protein sequence ID" value="MBD8064111.1"/>
    <property type="molecule type" value="Genomic_DNA"/>
</dbReference>
<name>A0A927IRV7_9HYPH</name>
<keyword evidence="3" id="KW-1185">Reference proteome</keyword>